<evidence type="ECO:0008006" key="3">
    <source>
        <dbReference type="Google" id="ProtNLM"/>
    </source>
</evidence>
<dbReference type="PROSITE" id="PS00018">
    <property type="entry name" value="EF_HAND_1"/>
    <property type="match status" value="1"/>
</dbReference>
<proteinExistence type="predicted"/>
<protein>
    <recommendedName>
        <fullName evidence="3">EF-hand domain-containing protein</fullName>
    </recommendedName>
</protein>
<reference evidence="1 2" key="1">
    <citation type="submission" date="2018-05" db="EMBL/GenBank/DDBJ databases">
        <title>Chitinophaga sp. nov., isolated from rhizosphere soil of Alhagi.</title>
        <authorList>
            <person name="Liu Y."/>
        </authorList>
    </citation>
    <scope>NUCLEOTIDE SEQUENCE [LARGE SCALE GENOMIC DNA]</scope>
    <source>
        <strain evidence="1 2">T22</strain>
    </source>
</reference>
<name>A0ABN5LVJ9_9BACT</name>
<evidence type="ECO:0000313" key="2">
    <source>
        <dbReference type="Proteomes" id="UP000246099"/>
    </source>
</evidence>
<dbReference type="EMBL" id="CP029600">
    <property type="protein sequence ID" value="AWO01753.1"/>
    <property type="molecule type" value="Genomic_DNA"/>
</dbReference>
<gene>
    <name evidence="1" type="ORF">DLD77_08610</name>
</gene>
<sequence>MREPGGACNNSAAKVVIKVANFYRNHIIHLPKLSNMLDQLVQLVRENAQQTVVANPAVPNDQNEAIIGEATHSIADGLQNALASGNVREVMGLFNSNGQVDNNNPVVNNISGNLISNLTEKFNLNSGAAASIAGSLIPAVLGSLVKKTNDPSDNGFSLDGIFSSLTGGSTQGLNLSGLLGKFAGGLDKDGDGDVDLQDLMGMISNGAKEQQSSGGLGGLLGGLFGR</sequence>
<dbReference type="Proteomes" id="UP000246099">
    <property type="component" value="Chromosome"/>
</dbReference>
<organism evidence="1 2">
    <name type="scientific">Chitinophaga alhagiae</name>
    <dbReference type="NCBI Taxonomy" id="2203219"/>
    <lineage>
        <taxon>Bacteria</taxon>
        <taxon>Pseudomonadati</taxon>
        <taxon>Bacteroidota</taxon>
        <taxon>Chitinophagia</taxon>
        <taxon>Chitinophagales</taxon>
        <taxon>Chitinophagaceae</taxon>
        <taxon>Chitinophaga</taxon>
    </lineage>
</organism>
<dbReference type="InterPro" id="IPR018247">
    <property type="entry name" value="EF_Hand_1_Ca_BS"/>
</dbReference>
<keyword evidence="2" id="KW-1185">Reference proteome</keyword>
<accession>A0ABN5LVJ9</accession>
<evidence type="ECO:0000313" key="1">
    <source>
        <dbReference type="EMBL" id="AWO01753.1"/>
    </source>
</evidence>